<reference evidence="1 2" key="2">
    <citation type="journal article" date="2019" name="G3 (Bethesda)">
        <title>Hybrid Assembly of the Genome of the Entomopathogenic Nematode Steinernema carpocapsae Identifies the X-Chromosome.</title>
        <authorList>
            <person name="Serra L."/>
            <person name="Macchietto M."/>
            <person name="Macias-Munoz A."/>
            <person name="McGill C.J."/>
            <person name="Rodriguez I.M."/>
            <person name="Rodriguez B."/>
            <person name="Murad R."/>
            <person name="Mortazavi A."/>
        </authorList>
    </citation>
    <scope>NUCLEOTIDE SEQUENCE [LARGE SCALE GENOMIC DNA]</scope>
    <source>
        <strain evidence="1 2">ALL</strain>
    </source>
</reference>
<comment type="caution">
    <text evidence="1">The sequence shown here is derived from an EMBL/GenBank/DDBJ whole genome shotgun (WGS) entry which is preliminary data.</text>
</comment>
<evidence type="ECO:0000313" key="2">
    <source>
        <dbReference type="Proteomes" id="UP000298663"/>
    </source>
</evidence>
<keyword evidence="2" id="KW-1185">Reference proteome</keyword>
<accession>A0A4U5NW84</accession>
<protein>
    <submittedName>
        <fullName evidence="1">Uncharacterized protein</fullName>
    </submittedName>
</protein>
<organism evidence="1 2">
    <name type="scientific">Steinernema carpocapsae</name>
    <name type="common">Entomopathogenic nematode</name>
    <dbReference type="NCBI Taxonomy" id="34508"/>
    <lineage>
        <taxon>Eukaryota</taxon>
        <taxon>Metazoa</taxon>
        <taxon>Ecdysozoa</taxon>
        <taxon>Nematoda</taxon>
        <taxon>Chromadorea</taxon>
        <taxon>Rhabditida</taxon>
        <taxon>Tylenchina</taxon>
        <taxon>Panagrolaimomorpha</taxon>
        <taxon>Strongyloidoidea</taxon>
        <taxon>Steinernematidae</taxon>
        <taxon>Steinernema</taxon>
    </lineage>
</organism>
<dbReference type="AlphaFoldDB" id="A0A4U5NW84"/>
<dbReference type="EMBL" id="AZBU02000003">
    <property type="protein sequence ID" value="TKR87501.1"/>
    <property type="molecule type" value="Genomic_DNA"/>
</dbReference>
<reference evidence="1 2" key="1">
    <citation type="journal article" date="2015" name="Genome Biol.">
        <title>Comparative genomics of Steinernema reveals deeply conserved gene regulatory networks.</title>
        <authorList>
            <person name="Dillman A.R."/>
            <person name="Macchietto M."/>
            <person name="Porter C.F."/>
            <person name="Rogers A."/>
            <person name="Williams B."/>
            <person name="Antoshechkin I."/>
            <person name="Lee M.M."/>
            <person name="Goodwin Z."/>
            <person name="Lu X."/>
            <person name="Lewis E.E."/>
            <person name="Goodrich-Blair H."/>
            <person name="Stock S.P."/>
            <person name="Adams B.J."/>
            <person name="Sternberg P.W."/>
            <person name="Mortazavi A."/>
        </authorList>
    </citation>
    <scope>NUCLEOTIDE SEQUENCE [LARGE SCALE GENOMIC DNA]</scope>
    <source>
        <strain evidence="1 2">ALL</strain>
    </source>
</reference>
<gene>
    <name evidence="1" type="ORF">L596_011890</name>
</gene>
<dbReference type="Proteomes" id="UP000298663">
    <property type="component" value="Unassembled WGS sequence"/>
</dbReference>
<evidence type="ECO:0000313" key="1">
    <source>
        <dbReference type="EMBL" id="TKR87501.1"/>
    </source>
</evidence>
<proteinExistence type="predicted"/>
<sequence length="144" mass="15947">MYPSSSPLVFRLFSSCPPRQSAFPVSFTCITSPPNRYHRVVAPSQSPKQTLITASLYSASVHARSSLCCVVPLLNAPSPDHLHKSIGFGWRSVDLLWPWPVYLCQAAPLTTLDGAGKTRELFVDLCSASQKDRSPRFDWKPKNA</sequence>
<name>A0A4U5NW84_STECR</name>